<organism evidence="12 13">
    <name type="scientific">Perkinsus chesapeaki</name>
    <name type="common">Clam parasite</name>
    <name type="synonym">Perkinsus andrewsi</name>
    <dbReference type="NCBI Taxonomy" id="330153"/>
    <lineage>
        <taxon>Eukaryota</taxon>
        <taxon>Sar</taxon>
        <taxon>Alveolata</taxon>
        <taxon>Perkinsozoa</taxon>
        <taxon>Perkinsea</taxon>
        <taxon>Perkinsida</taxon>
        <taxon>Perkinsidae</taxon>
        <taxon>Perkinsus</taxon>
    </lineage>
</organism>
<evidence type="ECO:0000256" key="7">
    <source>
        <dbReference type="ARBA" id="ARBA00023136"/>
    </source>
</evidence>
<accession>A0A7J6MW92</accession>
<keyword evidence="13" id="KW-1185">Reference proteome</keyword>
<feature type="transmembrane region" description="Helical" evidence="9">
    <location>
        <begin position="713"/>
        <end position="736"/>
    </location>
</feature>
<dbReference type="Pfam" id="PF05637">
    <property type="entry name" value="Glyco_transf_34"/>
    <property type="match status" value="1"/>
</dbReference>
<evidence type="ECO:0000256" key="4">
    <source>
        <dbReference type="ARBA" id="ARBA00022679"/>
    </source>
</evidence>
<dbReference type="Proteomes" id="UP000591131">
    <property type="component" value="Unassembled WGS sequence"/>
</dbReference>
<comment type="similarity">
    <text evidence="2">Belongs to the glycosyltransferase 34 family.</text>
</comment>
<keyword evidence="10" id="KW-0732">Signal</keyword>
<keyword evidence="6 9" id="KW-1133">Transmembrane helix</keyword>
<feature type="transmembrane region" description="Helical" evidence="9">
    <location>
        <begin position="897"/>
        <end position="921"/>
    </location>
</feature>
<dbReference type="OrthoDB" id="407658at2759"/>
<feature type="domain" description="Amino acid transporter transmembrane" evidence="11">
    <location>
        <begin position="579"/>
        <end position="639"/>
    </location>
</feature>
<feature type="transmembrane region" description="Helical" evidence="9">
    <location>
        <begin position="668"/>
        <end position="693"/>
    </location>
</feature>
<gene>
    <name evidence="12" type="ORF">FOL47_008168</name>
</gene>
<dbReference type="InterPro" id="IPR013057">
    <property type="entry name" value="AA_transpt_TM"/>
</dbReference>
<dbReference type="Gene3D" id="3.90.550.10">
    <property type="entry name" value="Spore Coat Polysaccharide Biosynthesis Protein SpsA, Chain A"/>
    <property type="match status" value="1"/>
</dbReference>
<feature type="transmembrane region" description="Helical" evidence="9">
    <location>
        <begin position="748"/>
        <end position="771"/>
    </location>
</feature>
<dbReference type="EMBL" id="JAAPAO010000051">
    <property type="protein sequence ID" value="KAF4675161.1"/>
    <property type="molecule type" value="Genomic_DNA"/>
</dbReference>
<evidence type="ECO:0000256" key="9">
    <source>
        <dbReference type="SAM" id="Phobius"/>
    </source>
</evidence>
<evidence type="ECO:0000259" key="11">
    <source>
        <dbReference type="Pfam" id="PF01490"/>
    </source>
</evidence>
<comment type="caution">
    <text evidence="12">The sequence shown here is derived from an EMBL/GenBank/DDBJ whole genome shotgun (WGS) entry which is preliminary data.</text>
</comment>
<dbReference type="PANTHER" id="PTHR31306:SF4">
    <property type="entry name" value="ALPHA-1,2-GALACTOSYLTRANSFERASE"/>
    <property type="match status" value="1"/>
</dbReference>
<keyword evidence="4" id="KW-0808">Transferase</keyword>
<feature type="transmembrane region" description="Helical" evidence="9">
    <location>
        <begin position="835"/>
        <end position="856"/>
    </location>
</feature>
<feature type="chain" id="PRO_5029689861" description="Amino acid transporter transmembrane domain-containing protein" evidence="10">
    <location>
        <begin position="21"/>
        <end position="930"/>
    </location>
</feature>
<keyword evidence="3" id="KW-0328">Glycosyltransferase</keyword>
<evidence type="ECO:0000313" key="13">
    <source>
        <dbReference type="Proteomes" id="UP000591131"/>
    </source>
</evidence>
<name>A0A7J6MW92_PERCH</name>
<dbReference type="InterPro" id="IPR008630">
    <property type="entry name" value="Glyco_trans_34"/>
</dbReference>
<dbReference type="GO" id="GO:0006487">
    <property type="term" value="P:protein N-linked glycosylation"/>
    <property type="evidence" value="ECO:0007669"/>
    <property type="project" value="TreeGrafter"/>
</dbReference>
<feature type="transmembrane region" description="Helical" evidence="9">
    <location>
        <begin position="791"/>
        <end position="814"/>
    </location>
</feature>
<feature type="signal peptide" evidence="10">
    <location>
        <begin position="1"/>
        <end position="20"/>
    </location>
</feature>
<evidence type="ECO:0000256" key="2">
    <source>
        <dbReference type="ARBA" id="ARBA00005664"/>
    </source>
</evidence>
<evidence type="ECO:0000256" key="3">
    <source>
        <dbReference type="ARBA" id="ARBA00022676"/>
    </source>
</evidence>
<dbReference type="GO" id="GO:0000139">
    <property type="term" value="C:Golgi membrane"/>
    <property type="evidence" value="ECO:0007669"/>
    <property type="project" value="TreeGrafter"/>
</dbReference>
<dbReference type="Pfam" id="PF01490">
    <property type="entry name" value="Aa_trans"/>
    <property type="match status" value="2"/>
</dbReference>
<feature type="region of interest" description="Disordered" evidence="8">
    <location>
        <begin position="527"/>
        <end position="546"/>
    </location>
</feature>
<feature type="domain" description="Amino acid transporter transmembrane" evidence="11">
    <location>
        <begin position="675"/>
        <end position="921"/>
    </location>
</feature>
<protein>
    <recommendedName>
        <fullName evidence="11">Amino acid transporter transmembrane domain-containing protein</fullName>
    </recommendedName>
</protein>
<evidence type="ECO:0000313" key="12">
    <source>
        <dbReference type="EMBL" id="KAF4675161.1"/>
    </source>
</evidence>
<evidence type="ECO:0000256" key="8">
    <source>
        <dbReference type="SAM" id="MobiDB-lite"/>
    </source>
</evidence>
<evidence type="ECO:0000256" key="10">
    <source>
        <dbReference type="SAM" id="SignalP"/>
    </source>
</evidence>
<dbReference type="GO" id="GO:0016757">
    <property type="term" value="F:glycosyltransferase activity"/>
    <property type="evidence" value="ECO:0007669"/>
    <property type="project" value="UniProtKB-KW"/>
</dbReference>
<dbReference type="AlphaFoldDB" id="A0A7J6MW92"/>
<dbReference type="PANTHER" id="PTHR31306">
    <property type="entry name" value="ALPHA-1,6-MANNOSYLTRANSFERASE MNN11-RELATED"/>
    <property type="match status" value="1"/>
</dbReference>
<keyword evidence="7 9" id="KW-0472">Membrane</keyword>
<keyword evidence="5 9" id="KW-0812">Transmembrane</keyword>
<proteinExistence type="inferred from homology"/>
<feature type="transmembrane region" description="Helical" evidence="9">
    <location>
        <begin position="862"/>
        <end position="885"/>
    </location>
</feature>
<feature type="transmembrane region" description="Helical" evidence="9">
    <location>
        <begin position="610"/>
        <end position="630"/>
    </location>
</feature>
<comment type="subcellular location">
    <subcellularLocation>
        <location evidence="1">Membrane</location>
    </subcellularLocation>
</comment>
<reference evidence="12 13" key="1">
    <citation type="submission" date="2020-04" db="EMBL/GenBank/DDBJ databases">
        <title>Perkinsus chesapeaki whole genome sequence.</title>
        <authorList>
            <person name="Bogema D.R."/>
        </authorList>
    </citation>
    <scope>NUCLEOTIDE SEQUENCE [LARGE SCALE GENOMIC DNA]</scope>
    <source>
        <strain evidence="12">ATCC PRA-425</strain>
    </source>
</reference>
<evidence type="ECO:0000256" key="5">
    <source>
        <dbReference type="ARBA" id="ARBA00022692"/>
    </source>
</evidence>
<sequence>MAFWRVFLAWLSAMVCRFQAQGTVSQPMRNFRCPLTPKWTRVTTPEPDVNTYSRSIQNLDFTAAKQGLRDSLSRALDPLNEAFDCSIGIASAYRVLAIGYAVGGEALDGTDKIAARRAYQIALRMMHVGMNWLTHAFVVKGKNDGYWIDESDWPITIQQMNDEQTAIQNAILKSGPHGHTPTWEEVPSDFRDHNISIAIVTMCDYPEGHVLPRYSLSNKELYSNRHGYTVIAESKRDDPSRPHAWAKISLMLKHVKQQTADWLLWFDCDTYFMDLSRTLDSILYKFGSEVSSDGRRRVRDDFHMLIQEDHAMLNTGVFFVRTSDWVASMLTEVYGGSTSPWINHPWWENAAFSHWFLGSNYQRLANENHIEFMREAASDMDGIYPEKVIVAPQVDFNSYHPITSRIFQHDTWEPGKFVLAFSGVQQASSPTVVSVLYGNYYRIMCRINKDLFSPLWVLECQMSGVPHDTGPRQQSVDSAALGTATATSDTINITTASSMTSITSSLSYSSPRSSIAASLATSGGLTRRSSRVSTMGGLKRSASSTEDATAATISDSKSKVLDSSEDDVAAAEGSVPEPTGTILSLWTVLSKTMIGVGMLGLAYSVSRCGWVIGILAIIISALASLFTLHLLNRCALMLEVVGNMLEPLISRWIPIIPETIGSFATRAILILICVAIVSPVCFWSLLYVVIIGIVYSDCSKADENTTVWPPANFWTVMGVLPIIIMSFGCHMNAFLVTDDLKNRTQKRVDIVSTAAIATALVIFIPAMVFPYVTFGYNVEALSLQNLSVNYVAVQIGYLALAVSDVCSFPLQVFPCRRSLTVLLTRGKELKPKAELKLRVVLTVCIVLIALVVAIFVNSLGVTFSLLGLIGGDCTSFIMPCYLYCMLTKDKIKEEGRVTWYTSAVVFVIGVVIFPICLYGIIYTDILHPGS</sequence>
<dbReference type="InterPro" id="IPR029044">
    <property type="entry name" value="Nucleotide-diphossugar_trans"/>
</dbReference>
<evidence type="ECO:0000256" key="6">
    <source>
        <dbReference type="ARBA" id="ARBA00022989"/>
    </source>
</evidence>
<evidence type="ECO:0000256" key="1">
    <source>
        <dbReference type="ARBA" id="ARBA00004370"/>
    </source>
</evidence>